<reference evidence="1 2" key="1">
    <citation type="submission" date="2024-01" db="EMBL/GenBank/DDBJ databases">
        <title>Genome assemblies of Stephania.</title>
        <authorList>
            <person name="Yang L."/>
        </authorList>
    </citation>
    <scope>NUCLEOTIDE SEQUENCE [LARGE SCALE GENOMIC DNA]</scope>
    <source>
        <strain evidence="1">QJT</strain>
        <tissue evidence="1">Leaf</tissue>
    </source>
</reference>
<keyword evidence="2" id="KW-1185">Reference proteome</keyword>
<dbReference type="Proteomes" id="UP001417504">
    <property type="component" value="Unassembled WGS sequence"/>
</dbReference>
<dbReference type="EMBL" id="JBBNAE010000001">
    <property type="protein sequence ID" value="KAK9152927.1"/>
    <property type="molecule type" value="Genomic_DNA"/>
</dbReference>
<dbReference type="AlphaFoldDB" id="A0AAP0KKC8"/>
<evidence type="ECO:0000313" key="1">
    <source>
        <dbReference type="EMBL" id="KAK9152927.1"/>
    </source>
</evidence>
<comment type="caution">
    <text evidence="1">The sequence shown here is derived from an EMBL/GenBank/DDBJ whole genome shotgun (WGS) entry which is preliminary data.</text>
</comment>
<sequence length="51" mass="5772">MSRDCSVTDTTRGASDSLISRRRRFSLPHIFYTCLPDKLELVHIASFTAAQ</sequence>
<protein>
    <submittedName>
        <fullName evidence="1">Uncharacterized protein</fullName>
    </submittedName>
</protein>
<gene>
    <name evidence="1" type="ORF">Sjap_000407</name>
</gene>
<proteinExistence type="predicted"/>
<accession>A0AAP0KKC8</accession>
<name>A0AAP0KKC8_9MAGN</name>
<organism evidence="1 2">
    <name type="scientific">Stephania japonica</name>
    <dbReference type="NCBI Taxonomy" id="461633"/>
    <lineage>
        <taxon>Eukaryota</taxon>
        <taxon>Viridiplantae</taxon>
        <taxon>Streptophyta</taxon>
        <taxon>Embryophyta</taxon>
        <taxon>Tracheophyta</taxon>
        <taxon>Spermatophyta</taxon>
        <taxon>Magnoliopsida</taxon>
        <taxon>Ranunculales</taxon>
        <taxon>Menispermaceae</taxon>
        <taxon>Menispermoideae</taxon>
        <taxon>Cissampelideae</taxon>
        <taxon>Stephania</taxon>
    </lineage>
</organism>
<evidence type="ECO:0000313" key="2">
    <source>
        <dbReference type="Proteomes" id="UP001417504"/>
    </source>
</evidence>